<evidence type="ECO:0000313" key="3">
    <source>
        <dbReference type="Proteomes" id="UP000003786"/>
    </source>
</evidence>
<dbReference type="VEuPathDB" id="PiroplasmaDB:TOT_010000485"/>
<dbReference type="GeneID" id="20713393"/>
<dbReference type="Proteomes" id="UP000003786">
    <property type="component" value="Chromosome 1"/>
</dbReference>
<dbReference type="KEGG" id="tot:TOT_010000485"/>
<feature type="region of interest" description="Disordered" evidence="1">
    <location>
        <begin position="875"/>
        <end position="1007"/>
    </location>
</feature>
<evidence type="ECO:0000313" key="2">
    <source>
        <dbReference type="EMBL" id="BAM39020.1"/>
    </source>
</evidence>
<name>J4D5K3_THEOR</name>
<dbReference type="STRING" id="869250.J4D5K3"/>
<proteinExistence type="predicted"/>
<feature type="region of interest" description="Disordered" evidence="1">
    <location>
        <begin position="1048"/>
        <end position="1070"/>
    </location>
</feature>
<accession>J4D5K3</accession>
<organism evidence="2 3">
    <name type="scientific">Theileria orientalis strain Shintoku</name>
    <dbReference type="NCBI Taxonomy" id="869250"/>
    <lineage>
        <taxon>Eukaryota</taxon>
        <taxon>Sar</taxon>
        <taxon>Alveolata</taxon>
        <taxon>Apicomplexa</taxon>
        <taxon>Aconoidasida</taxon>
        <taxon>Piroplasmida</taxon>
        <taxon>Theileriidae</taxon>
        <taxon>Theileria</taxon>
    </lineage>
</organism>
<dbReference type="OrthoDB" id="10471588at2759"/>
<feature type="compositionally biased region" description="Pro residues" evidence="1">
    <location>
        <begin position="973"/>
        <end position="987"/>
    </location>
</feature>
<dbReference type="eggNOG" id="ENOG502RZ20">
    <property type="taxonomic scope" value="Eukaryota"/>
</dbReference>
<protein>
    <submittedName>
        <fullName evidence="2">Uncharacterized protein</fullName>
    </submittedName>
</protein>
<keyword evidence="3" id="KW-1185">Reference proteome</keyword>
<sequence>MGNVQTNYIDLYLKEGNRSTHNAKLEYNKKLYEQCPNFEIVTYNIKYNHQYSYFYRSYFCITIDDFEDTTLFEYFNPESKDHLIDKIEIYYWLFKPKNPLIIVFTTNNGKKYHYKFYYLIWANSLIYNKLITEHFNESQLKDELIKENNDVNKKFTLKVGSGVNIHILTINDVVSGENADLVLFKKIIFIPKRDTTKSGNPVLYTSTLLSLQNRDHGFRYHTDFSYLIDLNEQKFNGVVVYYTGKHKPPENIPVLIEFYNDCNKIQFCKKDKDWFYWEKKTVSYWSSIGLEAELLKLKQASDSYDKLTYDLDNKKNYSNVGVSLDTESTSHYSVYSHTPTDQQLTHKKTTILIKNQEIKMKDGKKYEKILFDVSTYFLISNTGMEDNKFFLIKFIETDEEGYVGTPAYYTKNEDSEETWTQLDILFNEAQERLGKILELEFYGSDFKNMRNDAYNILNEKPPITFKKRSSATSVSHKDVRVISIGRDGRPMVQISPHQIKIEKDRASTKPHSREKSKGPKCATISHIPEYVHKDDSNLTKVIVLLLEKQCSYGDNDVSMALKQSSLDPKKCRILNQTTIVTGISTEGTRQCVDKYGFNLIQHYFINLNEIIKKVSYDVELKVFIRNSYSSDNFSELKLYKTDTDTTPIKLDYKRFNDDFYVYFYGNDPRPLLFYYDGKTYRPNSIFDYYKSWIHVPEITDFSCDKDRSTKLLDKLSEIVGILNVVHLRQSQLFTYAGANGDETQNTLIYAVHEFEDKHVLVKLTHSKTRTYSICTHVPYGIDGDGDGFRLGIITYDGTTNTIAKYDMKRQLVYVAAYYSLNDKNLERPLMLDLGYKPEIIAPELSYYDYFTELEPEDYKLIPDIKPYFTNEYHTLQPPLSSKPPDTPSLTQPPIIIPPQVKLPEPRPPPTKSKPDLSATKGTQVTHKPVKPDSHTPHSKPSQTPARTIPPDKPAAAKPTASQGPAIKHTLPPVSSPAPRPEAHPPVQPESHSPAVIPFPPFQTQTPSDPNIVHEFHQLDSTNNDRWLQTEHFDGINIEKSLKKIEDTLQTKTDKQRQAGSSAKDDGESTNITLIGGSVGGGVAGVGLIGGGAVAAVKYPFLLIPSIKPLL</sequence>
<feature type="compositionally biased region" description="Basic and acidic residues" evidence="1">
    <location>
        <begin position="1048"/>
        <end position="1066"/>
    </location>
</feature>
<dbReference type="EMBL" id="AP011946">
    <property type="protein sequence ID" value="BAM39020.1"/>
    <property type="molecule type" value="Genomic_DNA"/>
</dbReference>
<dbReference type="RefSeq" id="XP_009689321.1">
    <property type="nucleotide sequence ID" value="XM_009691026.1"/>
</dbReference>
<dbReference type="AlphaFoldDB" id="J4D5K3"/>
<evidence type="ECO:0000256" key="1">
    <source>
        <dbReference type="SAM" id="MobiDB-lite"/>
    </source>
</evidence>
<gene>
    <name evidence="2" type="ORF">TOT_010000485</name>
</gene>
<reference evidence="2 3" key="1">
    <citation type="journal article" date="2012" name="MBio">
        <title>Comparative genome analysis of three eukaryotic parasites with differing abilities to transform leukocytes reveals key mediators of Theileria-induced leukocyte transformation.</title>
        <authorList>
            <person name="Hayashida K."/>
            <person name="Hara Y."/>
            <person name="Abe T."/>
            <person name="Yamasaki C."/>
            <person name="Toyoda A."/>
            <person name="Kosuge T."/>
            <person name="Suzuki Y."/>
            <person name="Sato Y."/>
            <person name="Kawashima S."/>
            <person name="Katayama T."/>
            <person name="Wakaguri H."/>
            <person name="Inoue N."/>
            <person name="Homma K."/>
            <person name="Tada-Umezaki M."/>
            <person name="Yagi Y."/>
            <person name="Fujii Y."/>
            <person name="Habara T."/>
            <person name="Kanehisa M."/>
            <person name="Watanabe H."/>
            <person name="Ito K."/>
            <person name="Gojobori T."/>
            <person name="Sugawara H."/>
            <person name="Imanishi T."/>
            <person name="Weir W."/>
            <person name="Gardner M."/>
            <person name="Pain A."/>
            <person name="Shiels B."/>
            <person name="Hattori M."/>
            <person name="Nene V."/>
            <person name="Sugimoto C."/>
        </authorList>
    </citation>
    <scope>NUCLEOTIDE SEQUENCE [LARGE SCALE GENOMIC DNA]</scope>
    <source>
        <strain evidence="2 3">Shintoku</strain>
    </source>
</reference>